<feature type="region of interest" description="Disordered" evidence="1">
    <location>
        <begin position="297"/>
        <end position="324"/>
    </location>
</feature>
<sequence>MPSVVDVEIRKEDDVVEVREESENATEKKAEISQKVVPIPRPPPPFPQRSFGGNAWVCELYERYGDKEKAASGAPSSSRSTLPLEVIVVPLARVQKLEAQMATLLHHIQPWMQKSIAESEARMEQRMEDIMDRKIHVINKRLDAFELRVLERPSPTIDLSSFQIELASLRDDIDAILATPTAEPQAAPTALADDTVLDALFSGTAEEGPEPTHTKGKRHRSSCTEEEKSKKRQSRQKKKARKDSILDEELRQRRVCESVAGASSYAPIVEIPPVVRDVVSTTDGAVRVTESTTEGAMMDDVGTTEGDPSMVPVGSGKLDPPVCS</sequence>
<dbReference type="Proteomes" id="UP000011115">
    <property type="component" value="Unassembled WGS sequence"/>
</dbReference>
<feature type="compositionally biased region" description="Basic residues" evidence="1">
    <location>
        <begin position="230"/>
        <end position="241"/>
    </location>
</feature>
<reference evidence="2" key="2">
    <citation type="submission" date="2015-06" db="UniProtKB">
        <authorList>
            <consortium name="EnsemblPlants"/>
        </authorList>
    </citation>
    <scope>IDENTIFICATION</scope>
    <source>
        <strain evidence="2">DM1-3 516 R44</strain>
    </source>
</reference>
<evidence type="ECO:0000313" key="3">
    <source>
        <dbReference type="Proteomes" id="UP000011115"/>
    </source>
</evidence>
<name>M1DGT9_SOLTU</name>
<dbReference type="eggNOG" id="ENOG502R84S">
    <property type="taxonomic scope" value="Eukaryota"/>
</dbReference>
<evidence type="ECO:0000256" key="1">
    <source>
        <dbReference type="SAM" id="MobiDB-lite"/>
    </source>
</evidence>
<dbReference type="PaxDb" id="4113-PGSC0003DMT400088833"/>
<evidence type="ECO:0000313" key="2">
    <source>
        <dbReference type="EnsemblPlants" id="PGSC0003DMT400088833"/>
    </source>
</evidence>
<dbReference type="InParanoid" id="M1DGT9"/>
<reference evidence="3" key="1">
    <citation type="journal article" date="2011" name="Nature">
        <title>Genome sequence and analysis of the tuber crop potato.</title>
        <authorList>
            <consortium name="The Potato Genome Sequencing Consortium"/>
        </authorList>
    </citation>
    <scope>NUCLEOTIDE SEQUENCE [LARGE SCALE GENOMIC DNA]</scope>
    <source>
        <strain evidence="3">cv. DM1-3 516 R44</strain>
    </source>
</reference>
<keyword evidence="3" id="KW-1185">Reference proteome</keyword>
<feature type="region of interest" description="Disordered" evidence="1">
    <location>
        <begin position="204"/>
        <end position="246"/>
    </location>
</feature>
<dbReference type="Gramene" id="PGSC0003DMT400088833">
    <property type="protein sequence ID" value="PGSC0003DMT400088833"/>
    <property type="gene ID" value="PGSC0003DMG400038404"/>
</dbReference>
<feature type="region of interest" description="Disordered" evidence="1">
    <location>
        <begin position="18"/>
        <end position="48"/>
    </location>
</feature>
<dbReference type="EnsemblPlants" id="PGSC0003DMT400088833">
    <property type="protein sequence ID" value="PGSC0003DMT400088833"/>
    <property type="gene ID" value="PGSC0003DMG400038404"/>
</dbReference>
<proteinExistence type="predicted"/>
<dbReference type="HOGENOM" id="CLU_028647_6_0_1"/>
<organism evidence="2 3">
    <name type="scientific">Solanum tuberosum</name>
    <name type="common">Potato</name>
    <dbReference type="NCBI Taxonomy" id="4113"/>
    <lineage>
        <taxon>Eukaryota</taxon>
        <taxon>Viridiplantae</taxon>
        <taxon>Streptophyta</taxon>
        <taxon>Embryophyta</taxon>
        <taxon>Tracheophyta</taxon>
        <taxon>Spermatophyta</taxon>
        <taxon>Magnoliopsida</taxon>
        <taxon>eudicotyledons</taxon>
        <taxon>Gunneridae</taxon>
        <taxon>Pentapetalae</taxon>
        <taxon>asterids</taxon>
        <taxon>lamiids</taxon>
        <taxon>Solanales</taxon>
        <taxon>Solanaceae</taxon>
        <taxon>Solanoideae</taxon>
        <taxon>Solaneae</taxon>
        <taxon>Solanum</taxon>
    </lineage>
</organism>
<dbReference type="AlphaFoldDB" id="M1DGT9"/>
<accession>M1DGT9</accession>
<protein>
    <submittedName>
        <fullName evidence="2">Integrase core domain containing protein</fullName>
    </submittedName>
</protein>
<feature type="compositionally biased region" description="Basic and acidic residues" evidence="1">
    <location>
        <begin position="18"/>
        <end position="32"/>
    </location>
</feature>